<dbReference type="RefSeq" id="WP_104438705.1">
    <property type="nucleotide sequence ID" value="NZ_PTJA01000012.1"/>
</dbReference>
<dbReference type="SUPFAM" id="SSF55729">
    <property type="entry name" value="Acyl-CoA N-acyltransferases (Nat)"/>
    <property type="match status" value="1"/>
</dbReference>
<gene>
    <name evidence="4" type="ORF">BXY41_112177</name>
</gene>
<reference evidence="4 5" key="1">
    <citation type="submission" date="2018-02" db="EMBL/GenBank/DDBJ databases">
        <title>Genomic Encyclopedia of Archaeal and Bacterial Type Strains, Phase II (KMG-II): from individual species to whole genera.</title>
        <authorList>
            <person name="Goeker M."/>
        </authorList>
    </citation>
    <scope>NUCLEOTIDE SEQUENCE [LARGE SCALE GENOMIC DNA]</scope>
    <source>
        <strain evidence="4 5">DSM 3808</strain>
    </source>
</reference>
<accession>A0A2S6HNG2</accession>
<keyword evidence="5" id="KW-1185">Reference proteome</keyword>
<dbReference type="Gene3D" id="3.40.630.30">
    <property type="match status" value="1"/>
</dbReference>
<keyword evidence="1 4" id="KW-0808">Transferase</keyword>
<evidence type="ECO:0000256" key="2">
    <source>
        <dbReference type="ARBA" id="ARBA00023315"/>
    </source>
</evidence>
<dbReference type="PANTHER" id="PTHR43877:SF2">
    <property type="entry name" value="AMINOALKYLPHOSPHONATE N-ACETYLTRANSFERASE-RELATED"/>
    <property type="match status" value="1"/>
</dbReference>
<name>A0A2S6HNG2_9FIRM</name>
<evidence type="ECO:0000259" key="3">
    <source>
        <dbReference type="PROSITE" id="PS51186"/>
    </source>
</evidence>
<proteinExistence type="predicted"/>
<protein>
    <submittedName>
        <fullName evidence="4">Acetyltransferase (GNAT) family protein</fullName>
    </submittedName>
</protein>
<evidence type="ECO:0000256" key="1">
    <source>
        <dbReference type="ARBA" id="ARBA00022679"/>
    </source>
</evidence>
<keyword evidence="2" id="KW-0012">Acyltransferase</keyword>
<dbReference type="PROSITE" id="PS51186">
    <property type="entry name" value="GNAT"/>
    <property type="match status" value="1"/>
</dbReference>
<evidence type="ECO:0000313" key="4">
    <source>
        <dbReference type="EMBL" id="PPK79017.1"/>
    </source>
</evidence>
<comment type="caution">
    <text evidence="4">The sequence shown here is derived from an EMBL/GenBank/DDBJ whole genome shotgun (WGS) entry which is preliminary data.</text>
</comment>
<dbReference type="InterPro" id="IPR016181">
    <property type="entry name" value="Acyl_CoA_acyltransferase"/>
</dbReference>
<dbReference type="EMBL" id="PTJA01000012">
    <property type="protein sequence ID" value="PPK79017.1"/>
    <property type="molecule type" value="Genomic_DNA"/>
</dbReference>
<dbReference type="Proteomes" id="UP000237749">
    <property type="component" value="Unassembled WGS sequence"/>
</dbReference>
<sequence>MIRFAKREELERVNQIRKQVNELHANGRPDICKKDFSKEMQEGIYSLWESDDCDVLVAIRNDIICGFASVEYIDKPSSPYMNARRYYHVKEFGVDEKFRRQKIATELFEFIKKQAKERNFDKLELDVFEFNEGAVKFYESVGFCTYRRYMEYEYK</sequence>
<dbReference type="InterPro" id="IPR000182">
    <property type="entry name" value="GNAT_dom"/>
</dbReference>
<dbReference type="OrthoDB" id="9805924at2"/>
<dbReference type="AlphaFoldDB" id="A0A2S6HNG2"/>
<dbReference type="InterPro" id="IPR050832">
    <property type="entry name" value="Bact_Acetyltransf"/>
</dbReference>
<dbReference type="Pfam" id="PF00583">
    <property type="entry name" value="Acetyltransf_1"/>
    <property type="match status" value="1"/>
</dbReference>
<dbReference type="CDD" id="cd04301">
    <property type="entry name" value="NAT_SF"/>
    <property type="match status" value="1"/>
</dbReference>
<dbReference type="PANTHER" id="PTHR43877">
    <property type="entry name" value="AMINOALKYLPHOSPHONATE N-ACETYLTRANSFERASE-RELATED-RELATED"/>
    <property type="match status" value="1"/>
</dbReference>
<dbReference type="GO" id="GO:0016747">
    <property type="term" value="F:acyltransferase activity, transferring groups other than amino-acyl groups"/>
    <property type="evidence" value="ECO:0007669"/>
    <property type="project" value="InterPro"/>
</dbReference>
<organism evidence="4 5">
    <name type="scientific">Lacrimispora xylanisolvens</name>
    <dbReference type="NCBI Taxonomy" id="384636"/>
    <lineage>
        <taxon>Bacteria</taxon>
        <taxon>Bacillati</taxon>
        <taxon>Bacillota</taxon>
        <taxon>Clostridia</taxon>
        <taxon>Lachnospirales</taxon>
        <taxon>Lachnospiraceae</taxon>
        <taxon>Lacrimispora</taxon>
    </lineage>
</organism>
<feature type="domain" description="N-acetyltransferase" evidence="3">
    <location>
        <begin position="1"/>
        <end position="155"/>
    </location>
</feature>
<evidence type="ECO:0000313" key="5">
    <source>
        <dbReference type="Proteomes" id="UP000237749"/>
    </source>
</evidence>